<dbReference type="GO" id="GO:0003677">
    <property type="term" value="F:DNA binding"/>
    <property type="evidence" value="ECO:0007669"/>
    <property type="project" value="UniProtKB-KW"/>
</dbReference>
<dbReference type="AlphaFoldDB" id="A0A9J6R9Q1"/>
<evidence type="ECO:0000256" key="2">
    <source>
        <dbReference type="ARBA" id="ARBA00023125"/>
    </source>
</evidence>
<accession>A0A9J6R9Q1</accession>
<sequence>MDEQEGNKQLICSDETIHNDIVDYVESVLNVSEDYNTISEIFKVLGNPTRLKIVRILREAEVCVHDLAHLLSVEQSIVSNHLKVLKRTNLVKYRRDGKIVYYQLADHHVVEILDLAFQHASEGTS</sequence>
<dbReference type="RefSeq" id="WP_268779046.1">
    <property type="nucleotide sequence ID" value="NZ_JAPRAT010000004.1"/>
</dbReference>
<dbReference type="PANTHER" id="PTHR43132:SF6">
    <property type="entry name" value="HTH-TYPE TRANSCRIPTIONAL REPRESSOR CZRA"/>
    <property type="match status" value="1"/>
</dbReference>
<dbReference type="InterPro" id="IPR036390">
    <property type="entry name" value="WH_DNA-bd_sf"/>
</dbReference>
<keyword evidence="3" id="KW-0804">Transcription</keyword>
<dbReference type="Proteomes" id="UP001084197">
    <property type="component" value="Unassembled WGS sequence"/>
</dbReference>
<dbReference type="PRINTS" id="PR00778">
    <property type="entry name" value="HTHARSR"/>
</dbReference>
<dbReference type="InterPro" id="IPR051011">
    <property type="entry name" value="Metal_resp_trans_reg"/>
</dbReference>
<evidence type="ECO:0000256" key="3">
    <source>
        <dbReference type="ARBA" id="ARBA00023163"/>
    </source>
</evidence>
<dbReference type="InterPro" id="IPR011991">
    <property type="entry name" value="ArsR-like_HTH"/>
</dbReference>
<evidence type="ECO:0000259" key="4">
    <source>
        <dbReference type="PROSITE" id="PS50987"/>
    </source>
</evidence>
<dbReference type="CDD" id="cd00090">
    <property type="entry name" value="HTH_ARSR"/>
    <property type="match status" value="1"/>
</dbReference>
<protein>
    <submittedName>
        <fullName evidence="5">Metalloregulator ArsR/SmtB family transcription factor</fullName>
    </submittedName>
</protein>
<dbReference type="PROSITE" id="PS50987">
    <property type="entry name" value="HTH_ARSR_2"/>
    <property type="match status" value="1"/>
</dbReference>
<evidence type="ECO:0000313" key="5">
    <source>
        <dbReference type="EMBL" id="MCZ0702279.1"/>
    </source>
</evidence>
<evidence type="ECO:0000256" key="1">
    <source>
        <dbReference type="ARBA" id="ARBA00023015"/>
    </source>
</evidence>
<dbReference type="GO" id="GO:0003700">
    <property type="term" value="F:DNA-binding transcription factor activity"/>
    <property type="evidence" value="ECO:0007669"/>
    <property type="project" value="InterPro"/>
</dbReference>
<dbReference type="Pfam" id="PF01022">
    <property type="entry name" value="HTH_5"/>
    <property type="match status" value="1"/>
</dbReference>
<keyword evidence="6" id="KW-1185">Reference proteome</keyword>
<evidence type="ECO:0000313" key="6">
    <source>
        <dbReference type="Proteomes" id="UP001084197"/>
    </source>
</evidence>
<feature type="domain" description="HTH arsR-type" evidence="4">
    <location>
        <begin position="30"/>
        <end position="124"/>
    </location>
</feature>
<reference evidence="5" key="1">
    <citation type="submission" date="2022-11" db="EMBL/GenBank/DDBJ databases">
        <title>WGS of Natronobacillus azotifigens 24KS-1, an anaerobic diazotrophic haloalkaliphile from soda-rich habitats.</title>
        <authorList>
            <person name="Sorokin D.Y."/>
            <person name="Merkel A.Y."/>
        </authorList>
    </citation>
    <scope>NUCLEOTIDE SEQUENCE</scope>
    <source>
        <strain evidence="5">24KS-1</strain>
    </source>
</reference>
<dbReference type="NCBIfam" id="NF033788">
    <property type="entry name" value="HTH_metalloreg"/>
    <property type="match status" value="1"/>
</dbReference>
<keyword evidence="2" id="KW-0238">DNA-binding</keyword>
<dbReference type="SUPFAM" id="SSF46785">
    <property type="entry name" value="Winged helix' DNA-binding domain"/>
    <property type="match status" value="1"/>
</dbReference>
<keyword evidence="1" id="KW-0805">Transcription regulation</keyword>
<dbReference type="EMBL" id="JAPRAT010000004">
    <property type="protein sequence ID" value="MCZ0702279.1"/>
    <property type="molecule type" value="Genomic_DNA"/>
</dbReference>
<organism evidence="5 6">
    <name type="scientific">Natronobacillus azotifigens</name>
    <dbReference type="NCBI Taxonomy" id="472978"/>
    <lineage>
        <taxon>Bacteria</taxon>
        <taxon>Bacillati</taxon>
        <taxon>Bacillota</taxon>
        <taxon>Bacilli</taxon>
        <taxon>Bacillales</taxon>
        <taxon>Bacillaceae</taxon>
        <taxon>Natronobacillus</taxon>
    </lineage>
</organism>
<dbReference type="PANTHER" id="PTHR43132">
    <property type="entry name" value="ARSENICAL RESISTANCE OPERON REPRESSOR ARSR-RELATED"/>
    <property type="match status" value="1"/>
</dbReference>
<gene>
    <name evidence="5" type="ORF">OWO01_03515</name>
</gene>
<name>A0A9J6R9Q1_9BACI</name>
<dbReference type="Gene3D" id="1.10.10.10">
    <property type="entry name" value="Winged helix-like DNA-binding domain superfamily/Winged helix DNA-binding domain"/>
    <property type="match status" value="1"/>
</dbReference>
<dbReference type="SMART" id="SM00418">
    <property type="entry name" value="HTH_ARSR"/>
    <property type="match status" value="1"/>
</dbReference>
<dbReference type="InterPro" id="IPR036388">
    <property type="entry name" value="WH-like_DNA-bd_sf"/>
</dbReference>
<proteinExistence type="predicted"/>
<dbReference type="InterPro" id="IPR001845">
    <property type="entry name" value="HTH_ArsR_DNA-bd_dom"/>
</dbReference>
<comment type="caution">
    <text evidence="5">The sequence shown here is derived from an EMBL/GenBank/DDBJ whole genome shotgun (WGS) entry which is preliminary data.</text>
</comment>